<evidence type="ECO:0000313" key="6">
    <source>
        <dbReference type="EMBL" id="OBZ97420.1"/>
    </source>
</evidence>
<name>A0A1C7P8C1_9HYPH</name>
<geneLocation type="plasmid" evidence="7">
    <name>pf5.1b</name>
</geneLocation>
<dbReference type="PANTHER" id="PTHR30006:SF3">
    <property type="entry name" value="THIAMINE-BINDING PERIPLASMIC PROTEIN"/>
    <property type="match status" value="1"/>
</dbReference>
<keyword evidence="3" id="KW-0813">Transport</keyword>
<dbReference type="GO" id="GO:0030976">
    <property type="term" value="F:thiamine pyrophosphate binding"/>
    <property type="evidence" value="ECO:0007669"/>
    <property type="project" value="TreeGrafter"/>
</dbReference>
<comment type="caution">
    <text evidence="6">The sequence shown here is derived from an EMBL/GenBank/DDBJ whole genome shotgun (WGS) entry which is preliminary data.</text>
</comment>
<dbReference type="GO" id="GO:0030288">
    <property type="term" value="C:outer membrane-bounded periplasmic space"/>
    <property type="evidence" value="ECO:0007669"/>
    <property type="project" value="TreeGrafter"/>
</dbReference>
<accession>A0A1C7P8C1</accession>
<keyword evidence="5" id="KW-0574">Periplasm</keyword>
<dbReference type="AlphaFoldDB" id="A0A1C7P8C1"/>
<keyword evidence="6" id="KW-0614">Plasmid</keyword>
<dbReference type="Pfam" id="PF13416">
    <property type="entry name" value="SBP_bac_8"/>
    <property type="match status" value="1"/>
</dbReference>
<reference evidence="6 7" key="1">
    <citation type="journal article" date="2016" name="Syst. Appl. Microbiol.">
        <title>Pararhizobium polonicum sp. nov. isolated from tumors on stone fruit rootstocks.</title>
        <authorList>
            <person name="Pulawska J."/>
            <person name="Kuzmanovic N."/>
            <person name="Willems A."/>
            <person name="Pothier J.F."/>
        </authorList>
    </citation>
    <scope>NUCLEOTIDE SEQUENCE [LARGE SCALE GENOMIC DNA]</scope>
    <source>
        <strain evidence="6 7">F5.1</strain>
        <plasmid evidence="6">pF5.1b</plasmid>
    </source>
</reference>
<dbReference type="PROSITE" id="PS51318">
    <property type="entry name" value="TAT"/>
    <property type="match status" value="1"/>
</dbReference>
<evidence type="ECO:0000256" key="1">
    <source>
        <dbReference type="ARBA" id="ARBA00004418"/>
    </source>
</evidence>
<evidence type="ECO:0000256" key="5">
    <source>
        <dbReference type="ARBA" id="ARBA00022764"/>
    </source>
</evidence>
<dbReference type="PANTHER" id="PTHR30006">
    <property type="entry name" value="THIAMINE-BINDING PERIPLASMIC PROTEIN-RELATED"/>
    <property type="match status" value="1"/>
</dbReference>
<comment type="similarity">
    <text evidence="2">Belongs to the bacterial solute-binding protein 1 family.</text>
</comment>
<evidence type="ECO:0000313" key="7">
    <source>
        <dbReference type="Proteomes" id="UP000093111"/>
    </source>
</evidence>
<dbReference type="EMBL" id="LGLV01000002">
    <property type="protein sequence ID" value="OBZ97420.1"/>
    <property type="molecule type" value="Genomic_DNA"/>
</dbReference>
<evidence type="ECO:0008006" key="8">
    <source>
        <dbReference type="Google" id="ProtNLM"/>
    </source>
</evidence>
<dbReference type="InterPro" id="IPR006311">
    <property type="entry name" value="TAT_signal"/>
</dbReference>
<sequence length="371" mass="41278">MLEALINKEPEENEMLTRRLLLKTTTGILGAAIASPAIIGRASAAGETLYIADSGGSVTKIYREALYDPFEKETGIRIEAVVRSPQPVAQMKSMVETRNYTFDATVGGGMDQGAFYAQNGLIEEFDLPKELFDDLPAAVRNIRGFVPDTISAFSTIYRPSATKRQLSSVADIWDMSIKGTRSLPRSGRDTIEWALRADGVPAGEAIAKELQTEAGWKRAFAKLDEIKPNILIWWTNAPHSAQILHNGEVDIVPTYTNRAYDLMAQGEKLEIMWNEGYYTAYGWAIPKGNPKAELVEKLILYSLDPERQAKRAAPTGQGTPSAKAFKFIEENKSKLLPTHPDNFSKLVPLDYQFWGANLTKANERFNEWLAK</sequence>
<dbReference type="SUPFAM" id="SSF53850">
    <property type="entry name" value="Periplasmic binding protein-like II"/>
    <property type="match status" value="1"/>
</dbReference>
<dbReference type="InterPro" id="IPR006059">
    <property type="entry name" value="SBP"/>
</dbReference>
<keyword evidence="7" id="KW-1185">Reference proteome</keyword>
<dbReference type="Proteomes" id="UP000093111">
    <property type="component" value="Plasmid pF5.1b"/>
</dbReference>
<organism evidence="6 7">
    <name type="scientific">Pararhizobium polonicum</name>
    <dbReference type="NCBI Taxonomy" id="1612624"/>
    <lineage>
        <taxon>Bacteria</taxon>
        <taxon>Pseudomonadati</taxon>
        <taxon>Pseudomonadota</taxon>
        <taxon>Alphaproteobacteria</taxon>
        <taxon>Hyphomicrobiales</taxon>
        <taxon>Rhizobiaceae</taxon>
        <taxon>Rhizobium/Agrobacterium group</taxon>
        <taxon>Pararhizobium</taxon>
    </lineage>
</organism>
<protein>
    <recommendedName>
        <fullName evidence="8">ABC transporter substrate-binding protein</fullName>
    </recommendedName>
</protein>
<gene>
    <name evidence="6" type="ORF">ADU59_01435</name>
</gene>
<dbReference type="GO" id="GO:0030975">
    <property type="term" value="F:thiamine binding"/>
    <property type="evidence" value="ECO:0007669"/>
    <property type="project" value="TreeGrafter"/>
</dbReference>
<dbReference type="Gene3D" id="3.40.190.10">
    <property type="entry name" value="Periplasmic binding protein-like II"/>
    <property type="match status" value="2"/>
</dbReference>
<keyword evidence="4" id="KW-0732">Signal</keyword>
<evidence type="ECO:0000256" key="3">
    <source>
        <dbReference type="ARBA" id="ARBA00022448"/>
    </source>
</evidence>
<comment type="subcellular location">
    <subcellularLocation>
        <location evidence="1">Periplasm</location>
    </subcellularLocation>
</comment>
<dbReference type="GO" id="GO:0015888">
    <property type="term" value="P:thiamine transport"/>
    <property type="evidence" value="ECO:0007669"/>
    <property type="project" value="TreeGrafter"/>
</dbReference>
<evidence type="ECO:0000256" key="2">
    <source>
        <dbReference type="ARBA" id="ARBA00008520"/>
    </source>
</evidence>
<evidence type="ECO:0000256" key="4">
    <source>
        <dbReference type="ARBA" id="ARBA00022729"/>
    </source>
</evidence>
<proteinExistence type="inferred from homology"/>